<proteinExistence type="inferred from homology"/>
<dbReference type="Proteomes" id="UP000286246">
    <property type="component" value="Unassembled WGS sequence"/>
</dbReference>
<feature type="domain" description="RagB/SusD" evidence="6">
    <location>
        <begin position="347"/>
        <end position="546"/>
    </location>
</feature>
<evidence type="ECO:0000259" key="6">
    <source>
        <dbReference type="Pfam" id="PF07980"/>
    </source>
</evidence>
<sequence length="556" mass="62247">MFAGMLSSCGKFLDSESLDKKNTDNFPVTVADADIMLAGIYNGLSRGVSSVESSHFYMSELASDDRFGGGGADNRDMQGLDHLMNTAPDYFLPFWTARYAGIYRANTAIETLHKVTGWANDAQRDQLLGEVYFLRALFYFELSQMFGEVPLLLSSVVANVPRNPADQTYAQIASDLIKAIELMPTTKYNMVISGHASKWAAQALLARVYLFYTGYYKKTDLPLAAGGTVGKAQVIQLLENCIQNSGHDLVGDFRNLWPYTNKETARDYKYVQDNKLAWVGDGNIETVFAIKFGTVVDWGDEYQQGYSNQYNLHFGLRTGNGSESTFPFGQGWGAGPVNSELWKDWAQAEPTDMRRLASIINVETDLEDYTYGADNQMEETGLWQKKYIAVSAYDDKKNFVPSYAILLDKALAEYQLAHTQDLVMIRFSDVLLMHAELKGDATNLNRVRRRAGLKDVSYSLAALKRERRWELAFEGVRYFDLMRWHDAAADLAKQEGVLIKNKGVDVPMKAFGGGYRARYEETGGFWPIPVSQITLSDGVLTQNKGWGTAAAEFTGW</sequence>
<reference evidence="8 9" key="1">
    <citation type="submission" date="2018-09" db="EMBL/GenBank/DDBJ databases">
        <title>Genomic Encyclopedia of Type Strains, Phase III (KMG-III): the genomes of soil and plant-associated and newly described type strains.</title>
        <authorList>
            <person name="Whitman W."/>
        </authorList>
    </citation>
    <scope>NUCLEOTIDE SEQUENCE [LARGE SCALE GENOMIC DNA]</scope>
    <source>
        <strain evidence="8 9">CECT 7938</strain>
    </source>
</reference>
<dbReference type="InterPro" id="IPR011990">
    <property type="entry name" value="TPR-like_helical_dom_sf"/>
</dbReference>
<dbReference type="InterPro" id="IPR033985">
    <property type="entry name" value="SusD-like_N"/>
</dbReference>
<dbReference type="InterPro" id="IPR012944">
    <property type="entry name" value="SusD_RagB_dom"/>
</dbReference>
<evidence type="ECO:0000256" key="1">
    <source>
        <dbReference type="ARBA" id="ARBA00004442"/>
    </source>
</evidence>
<evidence type="ECO:0000256" key="4">
    <source>
        <dbReference type="ARBA" id="ARBA00023136"/>
    </source>
</evidence>
<dbReference type="EMBL" id="RAPY01000004">
    <property type="protein sequence ID" value="RKE46706.1"/>
    <property type="molecule type" value="Genomic_DNA"/>
</dbReference>
<keyword evidence="4" id="KW-0472">Membrane</keyword>
<evidence type="ECO:0000256" key="3">
    <source>
        <dbReference type="ARBA" id="ARBA00022729"/>
    </source>
</evidence>
<evidence type="ECO:0000256" key="2">
    <source>
        <dbReference type="ARBA" id="ARBA00006275"/>
    </source>
</evidence>
<evidence type="ECO:0000313" key="9">
    <source>
        <dbReference type="Proteomes" id="UP000286246"/>
    </source>
</evidence>
<comment type="subcellular location">
    <subcellularLocation>
        <location evidence="1">Cell outer membrane</location>
    </subcellularLocation>
</comment>
<comment type="caution">
    <text evidence="8">The sequence shown here is derived from an EMBL/GenBank/DDBJ whole genome shotgun (WGS) entry which is preliminary data.</text>
</comment>
<evidence type="ECO:0000313" key="8">
    <source>
        <dbReference type="EMBL" id="RKE46706.1"/>
    </source>
</evidence>
<accession>A0A420AQG6</accession>
<dbReference type="AlphaFoldDB" id="A0A420AQG6"/>
<feature type="domain" description="SusD-like N-terminal" evidence="7">
    <location>
        <begin position="18"/>
        <end position="210"/>
    </location>
</feature>
<dbReference type="SUPFAM" id="SSF48452">
    <property type="entry name" value="TPR-like"/>
    <property type="match status" value="1"/>
</dbReference>
<keyword evidence="5" id="KW-0998">Cell outer membrane</keyword>
<keyword evidence="9" id="KW-1185">Reference proteome</keyword>
<name>A0A420AQG6_SPHD1</name>
<dbReference type="Pfam" id="PF14322">
    <property type="entry name" value="SusD-like_3"/>
    <property type="match status" value="1"/>
</dbReference>
<gene>
    <name evidence="8" type="ORF">DFQ12_3855</name>
</gene>
<comment type="similarity">
    <text evidence="2">Belongs to the SusD family.</text>
</comment>
<dbReference type="GO" id="GO:0009279">
    <property type="term" value="C:cell outer membrane"/>
    <property type="evidence" value="ECO:0007669"/>
    <property type="project" value="UniProtKB-SubCell"/>
</dbReference>
<dbReference type="Gene3D" id="1.25.40.390">
    <property type="match status" value="1"/>
</dbReference>
<evidence type="ECO:0000256" key="5">
    <source>
        <dbReference type="ARBA" id="ARBA00023237"/>
    </source>
</evidence>
<dbReference type="Pfam" id="PF07980">
    <property type="entry name" value="SusD_RagB"/>
    <property type="match status" value="1"/>
</dbReference>
<keyword evidence="3" id="KW-0732">Signal</keyword>
<organism evidence="8 9">
    <name type="scientific">Sphingobacterium detergens</name>
    <dbReference type="NCBI Taxonomy" id="1145106"/>
    <lineage>
        <taxon>Bacteria</taxon>
        <taxon>Pseudomonadati</taxon>
        <taxon>Bacteroidota</taxon>
        <taxon>Sphingobacteriia</taxon>
        <taxon>Sphingobacteriales</taxon>
        <taxon>Sphingobacteriaceae</taxon>
        <taxon>Sphingobacterium</taxon>
    </lineage>
</organism>
<evidence type="ECO:0000259" key="7">
    <source>
        <dbReference type="Pfam" id="PF14322"/>
    </source>
</evidence>
<protein>
    <submittedName>
        <fullName evidence="8">SusD-like starch-binding protein associating with outer membrane</fullName>
    </submittedName>
</protein>